<comment type="cofactor">
    <cofactor evidence="1">
        <name>Zn(2+)</name>
        <dbReference type="ChEBI" id="CHEBI:29105"/>
    </cofactor>
</comment>
<dbReference type="InterPro" id="IPR024087">
    <property type="entry name" value="Creatininase-like_sf"/>
</dbReference>
<dbReference type="PANTHER" id="PTHR35005:SF1">
    <property type="entry name" value="2-AMINO-5-FORMYLAMINO-6-RIBOSYLAMINOPYRIMIDIN-4(3H)-ONE 5'-MONOPHOSPHATE DEFORMYLASE"/>
    <property type="match status" value="1"/>
</dbReference>
<dbReference type="AlphaFoldDB" id="A0ABD5PGS8"/>
<dbReference type="PANTHER" id="PTHR35005">
    <property type="entry name" value="3-DEHYDRO-SCYLLO-INOSOSE HYDROLASE"/>
    <property type="match status" value="1"/>
</dbReference>
<dbReference type="SUPFAM" id="SSF102215">
    <property type="entry name" value="Creatininase"/>
    <property type="match status" value="1"/>
</dbReference>
<evidence type="ECO:0000256" key="5">
    <source>
        <dbReference type="SAM" id="MobiDB-lite"/>
    </source>
</evidence>
<gene>
    <name evidence="6" type="ORF">ACFO0N_19135</name>
</gene>
<sequence length="256" mass="27036">MDPTLLAHHTSTTFDELDGVQVALFPTGATEQHGPALPLGMDFLAADAVAGAVERDDTLVLPPVPVGVSEHHRGFPGSLYVDPSTFEDYVHDTLASLASHGVRKAVVVNGHGGNDDALERAARRLRAEGTAFAVPWNWWANLGDLHAELFGRESLGHAGAAETSVIHHVDPDLVREDRLDAAEVGTGGDDESLTPSGAAPPWDFADLSESGTTGHPADWSPEAGERLFDAAVADLDALVDWLVARPLDDLLTPGGR</sequence>
<dbReference type="InterPro" id="IPR003785">
    <property type="entry name" value="Creatininase/forma_Hydrolase"/>
</dbReference>
<evidence type="ECO:0000313" key="7">
    <source>
        <dbReference type="Proteomes" id="UP001595921"/>
    </source>
</evidence>
<keyword evidence="2" id="KW-0479">Metal-binding</keyword>
<keyword evidence="7" id="KW-1185">Reference proteome</keyword>
<organism evidence="6 7">
    <name type="scientific">Halobium salinum</name>
    <dbReference type="NCBI Taxonomy" id="1364940"/>
    <lineage>
        <taxon>Archaea</taxon>
        <taxon>Methanobacteriati</taxon>
        <taxon>Methanobacteriota</taxon>
        <taxon>Stenosarchaea group</taxon>
        <taxon>Halobacteria</taxon>
        <taxon>Halobacteriales</taxon>
        <taxon>Haloferacaceae</taxon>
        <taxon>Halobium</taxon>
    </lineage>
</organism>
<dbReference type="GO" id="GO:0046872">
    <property type="term" value="F:metal ion binding"/>
    <property type="evidence" value="ECO:0007669"/>
    <property type="project" value="UniProtKB-KW"/>
</dbReference>
<feature type="region of interest" description="Disordered" evidence="5">
    <location>
        <begin position="184"/>
        <end position="221"/>
    </location>
</feature>
<comment type="caution">
    <text evidence="6">The sequence shown here is derived from an EMBL/GenBank/DDBJ whole genome shotgun (WGS) entry which is preliminary data.</text>
</comment>
<dbReference type="EMBL" id="JBHSDS010000010">
    <property type="protein sequence ID" value="MFC4360069.1"/>
    <property type="molecule type" value="Genomic_DNA"/>
</dbReference>
<dbReference type="Gene3D" id="3.40.50.10310">
    <property type="entry name" value="Creatininase"/>
    <property type="match status" value="1"/>
</dbReference>
<evidence type="ECO:0000256" key="3">
    <source>
        <dbReference type="ARBA" id="ARBA00022801"/>
    </source>
</evidence>
<reference evidence="6 7" key="1">
    <citation type="journal article" date="2019" name="Int. J. Syst. Evol. Microbiol.">
        <title>The Global Catalogue of Microorganisms (GCM) 10K type strain sequencing project: providing services to taxonomists for standard genome sequencing and annotation.</title>
        <authorList>
            <consortium name="The Broad Institute Genomics Platform"/>
            <consortium name="The Broad Institute Genome Sequencing Center for Infectious Disease"/>
            <person name="Wu L."/>
            <person name="Ma J."/>
        </authorList>
    </citation>
    <scope>NUCLEOTIDE SEQUENCE [LARGE SCALE GENOMIC DNA]</scope>
    <source>
        <strain evidence="6 7">CGMCC 1.12553</strain>
    </source>
</reference>
<dbReference type="Proteomes" id="UP001595921">
    <property type="component" value="Unassembled WGS sequence"/>
</dbReference>
<proteinExistence type="predicted"/>
<protein>
    <submittedName>
        <fullName evidence="6">Creatininase family protein</fullName>
    </submittedName>
</protein>
<evidence type="ECO:0000256" key="2">
    <source>
        <dbReference type="ARBA" id="ARBA00022723"/>
    </source>
</evidence>
<keyword evidence="3" id="KW-0378">Hydrolase</keyword>
<dbReference type="GO" id="GO:0016787">
    <property type="term" value="F:hydrolase activity"/>
    <property type="evidence" value="ECO:0007669"/>
    <property type="project" value="UniProtKB-KW"/>
</dbReference>
<name>A0ABD5PGS8_9EURY</name>
<evidence type="ECO:0000256" key="4">
    <source>
        <dbReference type="ARBA" id="ARBA00022833"/>
    </source>
</evidence>
<keyword evidence="4" id="KW-0862">Zinc</keyword>
<evidence type="ECO:0000256" key="1">
    <source>
        <dbReference type="ARBA" id="ARBA00001947"/>
    </source>
</evidence>
<dbReference type="RefSeq" id="WP_267623234.1">
    <property type="nucleotide sequence ID" value="NZ_JAODIW010000008.1"/>
</dbReference>
<accession>A0ABD5PGS8</accession>
<dbReference type="Pfam" id="PF02633">
    <property type="entry name" value="Creatininase"/>
    <property type="match status" value="1"/>
</dbReference>
<evidence type="ECO:0000313" key="6">
    <source>
        <dbReference type="EMBL" id="MFC4360069.1"/>
    </source>
</evidence>